<keyword evidence="4" id="KW-1185">Reference proteome</keyword>
<dbReference type="Proteomes" id="UP000004221">
    <property type="component" value="Unassembled WGS sequence"/>
</dbReference>
<dbReference type="EMBL" id="CAGS01000325">
    <property type="protein sequence ID" value="CCF84769.1"/>
    <property type="molecule type" value="Genomic_DNA"/>
</dbReference>
<keyword evidence="2" id="KW-0812">Transmembrane</keyword>
<comment type="caution">
    <text evidence="3">The sequence shown here is derived from an EMBL/GenBank/DDBJ whole genome shotgun (WGS) entry which is preliminary data.</text>
</comment>
<proteinExistence type="predicted"/>
<keyword evidence="2" id="KW-0472">Membrane</keyword>
<evidence type="ECO:0000256" key="1">
    <source>
        <dbReference type="SAM" id="MobiDB-lite"/>
    </source>
</evidence>
<accession>I4EJA7</accession>
<keyword evidence="2" id="KW-1133">Transmembrane helix</keyword>
<protein>
    <submittedName>
        <fullName evidence="3">Uncharacterized protein</fullName>
    </submittedName>
</protein>
<sequence>MDDDDERVEPASESMNSFDQISGPPTPAVSRSQWTTREILVRVLIAVVIVLVMVGALLIILSNVFNVLSD</sequence>
<gene>
    <name evidence="3" type="ORF">NITHO_3910002</name>
</gene>
<evidence type="ECO:0000313" key="4">
    <source>
        <dbReference type="Proteomes" id="UP000004221"/>
    </source>
</evidence>
<organism evidence="3 4">
    <name type="scientific">Nitrolancea hollandica Lb</name>
    <dbReference type="NCBI Taxonomy" id="1129897"/>
    <lineage>
        <taxon>Bacteria</taxon>
        <taxon>Pseudomonadati</taxon>
        <taxon>Thermomicrobiota</taxon>
        <taxon>Thermomicrobia</taxon>
        <taxon>Sphaerobacterales</taxon>
        <taxon>Sphaerobacterineae</taxon>
        <taxon>Sphaerobacteraceae</taxon>
        <taxon>Nitrolancea</taxon>
    </lineage>
</organism>
<dbReference type="RefSeq" id="WP_008479185.1">
    <property type="nucleotide sequence ID" value="NZ_CAGS01000325.1"/>
</dbReference>
<evidence type="ECO:0000256" key="2">
    <source>
        <dbReference type="SAM" id="Phobius"/>
    </source>
</evidence>
<feature type="transmembrane region" description="Helical" evidence="2">
    <location>
        <begin position="39"/>
        <end position="61"/>
    </location>
</feature>
<name>I4EJA7_9BACT</name>
<feature type="region of interest" description="Disordered" evidence="1">
    <location>
        <begin position="1"/>
        <end position="31"/>
    </location>
</feature>
<dbReference type="AlphaFoldDB" id="I4EJA7"/>
<evidence type="ECO:0000313" key="3">
    <source>
        <dbReference type="EMBL" id="CCF84769.1"/>
    </source>
</evidence>
<reference evidence="3 4" key="1">
    <citation type="journal article" date="2012" name="ISME J.">
        <title>Nitrification expanded: discovery, physiology and genomics of a nitrite-oxidizing bacterium from the phylum Chloroflexi.</title>
        <authorList>
            <person name="Sorokin D.Y."/>
            <person name="Lucker S."/>
            <person name="Vejmelkova D."/>
            <person name="Kostrikina N.A."/>
            <person name="Kleerebezem R."/>
            <person name="Rijpstra W.I."/>
            <person name="Damste J.S."/>
            <person name="Le Paslier D."/>
            <person name="Muyzer G."/>
            <person name="Wagner M."/>
            <person name="van Loosdrecht M.C."/>
            <person name="Daims H."/>
        </authorList>
    </citation>
    <scope>NUCLEOTIDE SEQUENCE [LARGE SCALE GENOMIC DNA]</scope>
    <source>
        <strain evidence="4">none</strain>
    </source>
</reference>